<dbReference type="GO" id="GO:0004674">
    <property type="term" value="F:protein serine/threonine kinase activity"/>
    <property type="evidence" value="ECO:0007669"/>
    <property type="project" value="UniProtKB-KW"/>
</dbReference>
<dbReference type="EMBL" id="JAAALK010000288">
    <property type="protein sequence ID" value="KAG8055055.1"/>
    <property type="molecule type" value="Genomic_DNA"/>
</dbReference>
<evidence type="ECO:0000256" key="10">
    <source>
        <dbReference type="ARBA" id="ARBA00022840"/>
    </source>
</evidence>
<evidence type="ECO:0000259" key="18">
    <source>
        <dbReference type="PROSITE" id="PS50222"/>
    </source>
</evidence>
<evidence type="ECO:0000256" key="16">
    <source>
        <dbReference type="SAM" id="MobiDB-lite"/>
    </source>
</evidence>
<dbReference type="Pfam" id="PF00069">
    <property type="entry name" value="Pkinase"/>
    <property type="match status" value="1"/>
</dbReference>
<evidence type="ECO:0000256" key="12">
    <source>
        <dbReference type="ARBA" id="ARBA00024334"/>
    </source>
</evidence>
<comment type="similarity">
    <text evidence="12">Belongs to the protein kinase superfamily. Ser/Thr protein kinase family. CDPK subfamily.</text>
</comment>
<dbReference type="PROSITE" id="PS50011">
    <property type="entry name" value="PROTEIN_KINASE_DOM"/>
    <property type="match status" value="1"/>
</dbReference>
<proteinExistence type="inferred from homology"/>
<reference evidence="19" key="2">
    <citation type="submission" date="2021-02" db="EMBL/GenBank/DDBJ databases">
        <authorList>
            <person name="Kimball J.A."/>
            <person name="Haas M.W."/>
            <person name="Macchietto M."/>
            <person name="Kono T."/>
            <person name="Duquette J."/>
            <person name="Shao M."/>
        </authorList>
    </citation>
    <scope>NUCLEOTIDE SEQUENCE</scope>
    <source>
        <tissue evidence="19">Fresh leaf tissue</tissue>
    </source>
</reference>
<comment type="subcellular location">
    <subcellularLocation>
        <location evidence="1">Membrane</location>
        <topology evidence="1">Lipid-anchor</topology>
    </subcellularLocation>
</comment>
<evidence type="ECO:0000256" key="13">
    <source>
        <dbReference type="ARBA" id="ARBA00047899"/>
    </source>
</evidence>
<dbReference type="OrthoDB" id="40902at2759"/>
<comment type="catalytic activity">
    <reaction evidence="13">
        <text>L-threonyl-[protein] + ATP = O-phospho-L-threonyl-[protein] + ADP + H(+)</text>
        <dbReference type="Rhea" id="RHEA:46608"/>
        <dbReference type="Rhea" id="RHEA-COMP:11060"/>
        <dbReference type="Rhea" id="RHEA-COMP:11605"/>
        <dbReference type="ChEBI" id="CHEBI:15378"/>
        <dbReference type="ChEBI" id="CHEBI:30013"/>
        <dbReference type="ChEBI" id="CHEBI:30616"/>
        <dbReference type="ChEBI" id="CHEBI:61977"/>
        <dbReference type="ChEBI" id="CHEBI:456216"/>
        <dbReference type="EC" id="2.7.11.1"/>
    </reaction>
</comment>
<evidence type="ECO:0000313" key="19">
    <source>
        <dbReference type="EMBL" id="KAG8055055.1"/>
    </source>
</evidence>
<feature type="domain" description="Protein kinase" evidence="17">
    <location>
        <begin position="65"/>
        <end position="323"/>
    </location>
</feature>
<keyword evidence="8" id="KW-0418">Kinase</keyword>
<dbReference type="GO" id="GO:0005509">
    <property type="term" value="F:calcium ion binding"/>
    <property type="evidence" value="ECO:0007669"/>
    <property type="project" value="InterPro"/>
</dbReference>
<evidence type="ECO:0000256" key="9">
    <source>
        <dbReference type="ARBA" id="ARBA00022837"/>
    </source>
</evidence>
<accession>A0A8J5RAB1</accession>
<dbReference type="Proteomes" id="UP000729402">
    <property type="component" value="Unassembled WGS sequence"/>
</dbReference>
<dbReference type="InterPro" id="IPR017441">
    <property type="entry name" value="Protein_kinase_ATP_BS"/>
</dbReference>
<dbReference type="AlphaFoldDB" id="A0A8J5RAB1"/>
<feature type="domain" description="EF-hand" evidence="18">
    <location>
        <begin position="402"/>
        <end position="437"/>
    </location>
</feature>
<dbReference type="InterPro" id="IPR002048">
    <property type="entry name" value="EF_hand_dom"/>
</dbReference>
<keyword evidence="11" id="KW-0472">Membrane</keyword>
<evidence type="ECO:0000256" key="2">
    <source>
        <dbReference type="ARBA" id="ARBA00012513"/>
    </source>
</evidence>
<comment type="caution">
    <text evidence="19">The sequence shown here is derived from an EMBL/GenBank/DDBJ whole genome shotgun (WGS) entry which is preliminary data.</text>
</comment>
<dbReference type="FunFam" id="1.10.510.10:FF:000056">
    <property type="entry name" value="calcium-dependent protein kinase 1"/>
    <property type="match status" value="1"/>
</dbReference>
<keyword evidence="6" id="KW-0677">Repeat</keyword>
<dbReference type="PROSITE" id="PS00107">
    <property type="entry name" value="PROTEIN_KINASE_ATP"/>
    <property type="match status" value="1"/>
</dbReference>
<sequence>MGNCCPGSRDAEPAADAASFDPSSRLTGASLKAGATPMSAPAHNKPPAAIGPVLGRPMEDVRSIYTVGKELGRGQFGVTCLCTHKATGQKFACKTIAKRKLSTKEDVEDVRREVQIMYHLAGQPNIVELKGAYEDKQSVHLVMELCAGGELFDRIIAKGHYTERAAASLLRTIVEIIHTCHSLGVIHRDLKPENFLLLSKDEDAPLKATDFGLSVFFKQGEVFKDIVGSAYYIAPEVLKRSYGPEADIWSVGVMLYILLCGVPPFWAESEHGIFNSILRGQVDFTSDPWPRISASAKDLVRKMLNPDPKKRISAHDVLNHPWIKEDGEAPDTPLDNAVMNRLKQFRAMNQFKKAALRVIAGCLSEEEIRGLKEMFRSMDSDNSGTITVDELRKGLAKQGTKLTEAEVEQLMEAADADGNGTIDYDEFITATMHMNRMDREEHLYTAFQYFDKDNSGCISKEELEQALREKGLMDGRDIKDIISEVDADNDGRIDYNEFVTMMRKGNPEPNPKKRRDVVL</sequence>
<evidence type="ECO:0000256" key="14">
    <source>
        <dbReference type="ARBA" id="ARBA00048679"/>
    </source>
</evidence>
<dbReference type="PROSITE" id="PS50222">
    <property type="entry name" value="EF_HAND_2"/>
    <property type="match status" value="4"/>
</dbReference>
<evidence type="ECO:0000256" key="3">
    <source>
        <dbReference type="ARBA" id="ARBA00022527"/>
    </source>
</evidence>
<dbReference type="CDD" id="cd05117">
    <property type="entry name" value="STKc_CAMK"/>
    <property type="match status" value="1"/>
</dbReference>
<dbReference type="InterPro" id="IPR000719">
    <property type="entry name" value="Prot_kinase_dom"/>
</dbReference>
<keyword evidence="20" id="KW-1185">Reference proteome</keyword>
<keyword evidence="7 15" id="KW-0547">Nucleotide-binding</keyword>
<evidence type="ECO:0000256" key="11">
    <source>
        <dbReference type="ARBA" id="ARBA00023136"/>
    </source>
</evidence>
<evidence type="ECO:0000256" key="4">
    <source>
        <dbReference type="ARBA" id="ARBA00022679"/>
    </source>
</evidence>
<keyword evidence="9" id="KW-0106">Calcium</keyword>
<dbReference type="Pfam" id="PF13499">
    <property type="entry name" value="EF-hand_7"/>
    <property type="match status" value="2"/>
</dbReference>
<feature type="domain" description="EF-hand" evidence="18">
    <location>
        <begin position="366"/>
        <end position="401"/>
    </location>
</feature>
<comment type="catalytic activity">
    <reaction evidence="14">
        <text>L-seryl-[protein] + ATP = O-phospho-L-seryl-[protein] + ADP + H(+)</text>
        <dbReference type="Rhea" id="RHEA:17989"/>
        <dbReference type="Rhea" id="RHEA-COMP:9863"/>
        <dbReference type="Rhea" id="RHEA-COMP:11604"/>
        <dbReference type="ChEBI" id="CHEBI:15378"/>
        <dbReference type="ChEBI" id="CHEBI:29999"/>
        <dbReference type="ChEBI" id="CHEBI:30616"/>
        <dbReference type="ChEBI" id="CHEBI:83421"/>
        <dbReference type="ChEBI" id="CHEBI:456216"/>
        <dbReference type="EC" id="2.7.11.1"/>
    </reaction>
</comment>
<dbReference type="FunFam" id="1.10.238.10:FF:000015">
    <property type="entry name" value="Calcium-dependent protein kinase 1"/>
    <property type="match status" value="1"/>
</dbReference>
<dbReference type="PANTHER" id="PTHR24349">
    <property type="entry name" value="SERINE/THREONINE-PROTEIN KINASE"/>
    <property type="match status" value="1"/>
</dbReference>
<organism evidence="19 20">
    <name type="scientific">Zizania palustris</name>
    <name type="common">Northern wild rice</name>
    <dbReference type="NCBI Taxonomy" id="103762"/>
    <lineage>
        <taxon>Eukaryota</taxon>
        <taxon>Viridiplantae</taxon>
        <taxon>Streptophyta</taxon>
        <taxon>Embryophyta</taxon>
        <taxon>Tracheophyta</taxon>
        <taxon>Spermatophyta</taxon>
        <taxon>Magnoliopsida</taxon>
        <taxon>Liliopsida</taxon>
        <taxon>Poales</taxon>
        <taxon>Poaceae</taxon>
        <taxon>BOP clade</taxon>
        <taxon>Oryzoideae</taxon>
        <taxon>Oryzeae</taxon>
        <taxon>Zizaniinae</taxon>
        <taxon>Zizania</taxon>
    </lineage>
</organism>
<dbReference type="SMART" id="SM00220">
    <property type="entry name" value="S_TKc"/>
    <property type="match status" value="1"/>
</dbReference>
<evidence type="ECO:0000259" key="17">
    <source>
        <dbReference type="PROSITE" id="PS50011"/>
    </source>
</evidence>
<name>A0A8J5RAB1_ZIZPA</name>
<reference evidence="19" key="1">
    <citation type="journal article" date="2021" name="bioRxiv">
        <title>Whole Genome Assembly and Annotation of Northern Wild Rice, Zizania palustris L., Supports a Whole Genome Duplication in the Zizania Genus.</title>
        <authorList>
            <person name="Haas M."/>
            <person name="Kono T."/>
            <person name="Macchietto M."/>
            <person name="Millas R."/>
            <person name="McGilp L."/>
            <person name="Shao M."/>
            <person name="Duquette J."/>
            <person name="Hirsch C.N."/>
            <person name="Kimball J."/>
        </authorList>
    </citation>
    <scope>NUCLEOTIDE SEQUENCE</scope>
    <source>
        <tissue evidence="19">Fresh leaf tissue</tissue>
    </source>
</reference>
<keyword evidence="3" id="KW-0723">Serine/threonine-protein kinase</keyword>
<dbReference type="InterPro" id="IPR018247">
    <property type="entry name" value="EF_Hand_1_Ca_BS"/>
</dbReference>
<keyword evidence="4" id="KW-0808">Transferase</keyword>
<keyword evidence="5" id="KW-0479">Metal-binding</keyword>
<gene>
    <name evidence="19" type="ORF">GUJ93_ZPchr0001g31403</name>
</gene>
<dbReference type="InterPro" id="IPR050205">
    <property type="entry name" value="CDPK_Ser/Thr_kinases"/>
</dbReference>
<dbReference type="GO" id="GO:0016020">
    <property type="term" value="C:membrane"/>
    <property type="evidence" value="ECO:0007669"/>
    <property type="project" value="UniProtKB-SubCell"/>
</dbReference>
<feature type="region of interest" description="Disordered" evidence="16">
    <location>
        <begin position="1"/>
        <end position="54"/>
    </location>
</feature>
<dbReference type="InterPro" id="IPR008271">
    <property type="entry name" value="Ser/Thr_kinase_AS"/>
</dbReference>
<evidence type="ECO:0000256" key="1">
    <source>
        <dbReference type="ARBA" id="ARBA00004635"/>
    </source>
</evidence>
<feature type="compositionally biased region" description="Low complexity" evidence="16">
    <location>
        <begin position="14"/>
        <end position="24"/>
    </location>
</feature>
<evidence type="ECO:0000313" key="20">
    <source>
        <dbReference type="Proteomes" id="UP000729402"/>
    </source>
</evidence>
<evidence type="ECO:0000256" key="5">
    <source>
        <dbReference type="ARBA" id="ARBA00022723"/>
    </source>
</evidence>
<evidence type="ECO:0000256" key="8">
    <source>
        <dbReference type="ARBA" id="ARBA00022777"/>
    </source>
</evidence>
<feature type="domain" description="EF-hand" evidence="18">
    <location>
        <begin position="438"/>
        <end position="473"/>
    </location>
</feature>
<evidence type="ECO:0000256" key="6">
    <source>
        <dbReference type="ARBA" id="ARBA00022737"/>
    </source>
</evidence>
<dbReference type="EC" id="2.7.11.1" evidence="2"/>
<feature type="domain" description="EF-hand" evidence="18">
    <location>
        <begin position="477"/>
        <end position="508"/>
    </location>
</feature>
<dbReference type="GO" id="GO:0005524">
    <property type="term" value="F:ATP binding"/>
    <property type="evidence" value="ECO:0007669"/>
    <property type="project" value="UniProtKB-UniRule"/>
</dbReference>
<protein>
    <recommendedName>
        <fullName evidence="2">non-specific serine/threonine protein kinase</fullName>
        <ecNumber evidence="2">2.7.11.1</ecNumber>
    </recommendedName>
</protein>
<dbReference type="FunFam" id="3.30.200.20:FF:000004">
    <property type="entry name" value="Calcium-dependent protein kinase 1"/>
    <property type="match status" value="1"/>
</dbReference>
<evidence type="ECO:0000256" key="15">
    <source>
        <dbReference type="PROSITE-ProRule" id="PRU10141"/>
    </source>
</evidence>
<dbReference type="SMART" id="SM00054">
    <property type="entry name" value="EFh"/>
    <property type="match status" value="4"/>
</dbReference>
<dbReference type="PROSITE" id="PS00108">
    <property type="entry name" value="PROTEIN_KINASE_ST"/>
    <property type="match status" value="1"/>
</dbReference>
<keyword evidence="10 15" id="KW-0067">ATP-binding</keyword>
<dbReference type="PROSITE" id="PS00018">
    <property type="entry name" value="EF_HAND_1"/>
    <property type="match status" value="4"/>
</dbReference>
<evidence type="ECO:0000256" key="7">
    <source>
        <dbReference type="ARBA" id="ARBA00022741"/>
    </source>
</evidence>
<feature type="binding site" evidence="15">
    <location>
        <position position="98"/>
    </location>
    <ligand>
        <name>ATP</name>
        <dbReference type="ChEBI" id="CHEBI:30616"/>
    </ligand>
</feature>